<keyword evidence="1" id="KW-0812">Transmembrane</keyword>
<reference evidence="2" key="1">
    <citation type="submission" date="2021-01" db="EMBL/GenBank/DDBJ databases">
        <authorList>
            <person name="Corre E."/>
            <person name="Pelletier E."/>
            <person name="Niang G."/>
            <person name="Scheremetjew M."/>
            <person name="Finn R."/>
            <person name="Kale V."/>
            <person name="Holt S."/>
            <person name="Cochrane G."/>
            <person name="Meng A."/>
            <person name="Brown T."/>
            <person name="Cohen L."/>
        </authorList>
    </citation>
    <scope>NUCLEOTIDE SEQUENCE</scope>
    <source>
        <strain evidence="2">CCMP2222</strain>
    </source>
</reference>
<evidence type="ECO:0000313" key="2">
    <source>
        <dbReference type="EMBL" id="CAD9372677.1"/>
    </source>
</evidence>
<proteinExistence type="predicted"/>
<name>A0A7S2AMW8_9DINO</name>
<gene>
    <name evidence="2" type="ORF">AAND1436_LOCUS5213</name>
</gene>
<feature type="transmembrane region" description="Helical" evidence="1">
    <location>
        <begin position="53"/>
        <end position="73"/>
    </location>
</feature>
<organism evidence="2">
    <name type="scientific">Alexandrium andersonii</name>
    <dbReference type="NCBI Taxonomy" id="327968"/>
    <lineage>
        <taxon>Eukaryota</taxon>
        <taxon>Sar</taxon>
        <taxon>Alveolata</taxon>
        <taxon>Dinophyceae</taxon>
        <taxon>Gonyaulacales</taxon>
        <taxon>Pyrocystaceae</taxon>
        <taxon>Alexandrium</taxon>
    </lineage>
</organism>
<feature type="transmembrane region" description="Helical" evidence="1">
    <location>
        <begin position="20"/>
        <end position="41"/>
    </location>
</feature>
<dbReference type="EMBL" id="HBGQ01010674">
    <property type="protein sequence ID" value="CAD9372677.1"/>
    <property type="molecule type" value="Transcribed_RNA"/>
</dbReference>
<protein>
    <submittedName>
        <fullName evidence="2">Uncharacterized protein</fullName>
    </submittedName>
</protein>
<dbReference type="AlphaFoldDB" id="A0A7S2AMW8"/>
<accession>A0A7S2AMW8</accession>
<sequence>MGAGSLGGGLAAARSCDMSVYLPTSQCIQLVINGLTGIFVWGDGQRIQASVSYFLVFFLILLGVYLCSELDLVDTVQQRRAARDAALQRARFVSMQSNNAQQPSQEGLTSTA</sequence>
<evidence type="ECO:0000256" key="1">
    <source>
        <dbReference type="SAM" id="Phobius"/>
    </source>
</evidence>
<keyword evidence="1" id="KW-0472">Membrane</keyword>
<keyword evidence="1" id="KW-1133">Transmembrane helix</keyword>